<proteinExistence type="predicted"/>
<sequence length="147" mass="17067">DQPVWVKVPFSVLDLKAWKEMAGIYREDPERVAKVMETIVENRDPDWKDLQVLLNNLVSYEERTIIMAKAKEEAERVHVQAAQAGRIGDHFPPNNPNWDPNVPAQRLLLTQYQRLILYGIRNAIPKSKNWSKLYQVIQGKNEDPSSF</sequence>
<evidence type="ECO:0000313" key="2">
    <source>
        <dbReference type="EMBL" id="KFV54035.1"/>
    </source>
</evidence>
<feature type="domain" description="Core shell protein Gag P30" evidence="1">
    <location>
        <begin position="14"/>
        <end position="147"/>
    </location>
</feature>
<keyword evidence="3" id="KW-1185">Reference proteome</keyword>
<dbReference type="GO" id="GO:0019068">
    <property type="term" value="P:virion assembly"/>
    <property type="evidence" value="ECO:0007669"/>
    <property type="project" value="InterPro"/>
</dbReference>
<dbReference type="Proteomes" id="UP000054313">
    <property type="component" value="Unassembled WGS sequence"/>
</dbReference>
<evidence type="ECO:0000313" key="3">
    <source>
        <dbReference type="Proteomes" id="UP000054313"/>
    </source>
</evidence>
<dbReference type="Pfam" id="PF02093">
    <property type="entry name" value="Gag_p30"/>
    <property type="match status" value="1"/>
</dbReference>
<dbReference type="InterPro" id="IPR003036">
    <property type="entry name" value="Gag_P30"/>
</dbReference>
<dbReference type="InterPro" id="IPR008919">
    <property type="entry name" value="Retrov_capsid_N"/>
</dbReference>
<accession>A0A093FBU1</accession>
<dbReference type="Gene3D" id="1.10.375.10">
    <property type="entry name" value="Human Immunodeficiency Virus Type 1 Capsid Protein"/>
    <property type="match status" value="1"/>
</dbReference>
<dbReference type="InterPro" id="IPR050462">
    <property type="entry name" value="Retroviral_Gag-Pol_poly"/>
</dbReference>
<protein>
    <recommendedName>
        <fullName evidence="1">Core shell protein Gag P30 domain-containing protein</fullName>
    </recommendedName>
</protein>
<organism evidence="2 3">
    <name type="scientific">Gavia stellata</name>
    <name type="common">Red-throated diver</name>
    <name type="synonym">Colymbus stellatus</name>
    <dbReference type="NCBI Taxonomy" id="37040"/>
    <lineage>
        <taxon>Eukaryota</taxon>
        <taxon>Metazoa</taxon>
        <taxon>Chordata</taxon>
        <taxon>Craniata</taxon>
        <taxon>Vertebrata</taxon>
        <taxon>Euteleostomi</taxon>
        <taxon>Archelosauria</taxon>
        <taxon>Archosauria</taxon>
        <taxon>Dinosauria</taxon>
        <taxon>Saurischia</taxon>
        <taxon>Theropoda</taxon>
        <taxon>Coelurosauria</taxon>
        <taxon>Aves</taxon>
        <taxon>Neognathae</taxon>
        <taxon>Neoaves</taxon>
        <taxon>Aequornithes</taxon>
        <taxon>Gaviiformes</taxon>
        <taxon>Gaviidae</taxon>
        <taxon>Gavia</taxon>
    </lineage>
</organism>
<evidence type="ECO:0000259" key="1">
    <source>
        <dbReference type="Pfam" id="PF02093"/>
    </source>
</evidence>
<dbReference type="PANTHER" id="PTHR33166">
    <property type="entry name" value="GAG_P30 DOMAIN-CONTAINING PROTEIN"/>
    <property type="match status" value="1"/>
</dbReference>
<dbReference type="EMBL" id="KK627657">
    <property type="protein sequence ID" value="KFV54035.1"/>
    <property type="molecule type" value="Genomic_DNA"/>
</dbReference>
<feature type="non-terminal residue" evidence="2">
    <location>
        <position position="1"/>
    </location>
</feature>
<reference evidence="2 3" key="1">
    <citation type="submission" date="2014-04" db="EMBL/GenBank/DDBJ databases">
        <title>Genome evolution of avian class.</title>
        <authorList>
            <person name="Zhang G."/>
            <person name="Li C."/>
        </authorList>
    </citation>
    <scope>NUCLEOTIDE SEQUENCE [LARGE SCALE GENOMIC DNA]</scope>
    <source>
        <strain evidence="2">BGI_N328</strain>
    </source>
</reference>
<gene>
    <name evidence="2" type="ORF">N328_12787</name>
</gene>
<dbReference type="AlphaFoldDB" id="A0A093FBU1"/>
<feature type="non-terminal residue" evidence="2">
    <location>
        <position position="147"/>
    </location>
</feature>
<dbReference type="SUPFAM" id="SSF47943">
    <property type="entry name" value="Retrovirus capsid protein, N-terminal core domain"/>
    <property type="match status" value="1"/>
</dbReference>
<name>A0A093FBU1_GAVST</name>